<evidence type="ECO:0000313" key="6">
    <source>
        <dbReference type="EMBL" id="CEN40966.1"/>
    </source>
</evidence>
<evidence type="ECO:0000259" key="5">
    <source>
        <dbReference type="PROSITE" id="PS51352"/>
    </source>
</evidence>
<dbReference type="CDD" id="cd02966">
    <property type="entry name" value="TlpA_like_family"/>
    <property type="match status" value="1"/>
</dbReference>
<dbReference type="Proteomes" id="UP000038083">
    <property type="component" value="Unassembled WGS sequence"/>
</dbReference>
<name>A0A0B7HMH5_9FLAO</name>
<dbReference type="PROSITE" id="PS51257">
    <property type="entry name" value="PROKAR_LIPOPROTEIN"/>
    <property type="match status" value="1"/>
</dbReference>
<evidence type="ECO:0000256" key="4">
    <source>
        <dbReference type="ARBA" id="ARBA00023284"/>
    </source>
</evidence>
<evidence type="ECO:0000313" key="7">
    <source>
        <dbReference type="Proteomes" id="UP000038083"/>
    </source>
</evidence>
<dbReference type="InterPro" id="IPR050553">
    <property type="entry name" value="Thioredoxin_ResA/DsbE_sf"/>
</dbReference>
<dbReference type="PANTHER" id="PTHR42852">
    <property type="entry name" value="THIOL:DISULFIDE INTERCHANGE PROTEIN DSBE"/>
    <property type="match status" value="1"/>
</dbReference>
<evidence type="ECO:0000256" key="3">
    <source>
        <dbReference type="ARBA" id="ARBA00023157"/>
    </source>
</evidence>
<dbReference type="Pfam" id="PF08534">
    <property type="entry name" value="Redoxin"/>
    <property type="match status" value="1"/>
</dbReference>
<comment type="subcellular location">
    <subcellularLocation>
        <location evidence="1">Cell envelope</location>
    </subcellularLocation>
</comment>
<keyword evidence="4" id="KW-0676">Redox-active center</keyword>
<organism evidence="6 7">
    <name type="scientific">Capnocytophaga cynodegmi</name>
    <dbReference type="NCBI Taxonomy" id="28189"/>
    <lineage>
        <taxon>Bacteria</taxon>
        <taxon>Pseudomonadati</taxon>
        <taxon>Bacteroidota</taxon>
        <taxon>Flavobacteriia</taxon>
        <taxon>Flavobacteriales</taxon>
        <taxon>Flavobacteriaceae</taxon>
        <taxon>Capnocytophaga</taxon>
    </lineage>
</organism>
<keyword evidence="2" id="KW-0201">Cytochrome c-type biogenesis</keyword>
<feature type="domain" description="Thioredoxin" evidence="5">
    <location>
        <begin position="328"/>
        <end position="475"/>
    </location>
</feature>
<dbReference type="EMBL" id="CDOG01000045">
    <property type="protein sequence ID" value="CEN40966.1"/>
    <property type="molecule type" value="Genomic_DNA"/>
</dbReference>
<dbReference type="InterPro" id="IPR036249">
    <property type="entry name" value="Thioredoxin-like_sf"/>
</dbReference>
<dbReference type="PANTHER" id="PTHR42852:SF6">
    <property type="entry name" value="THIOL:DISULFIDE INTERCHANGE PROTEIN DSBE"/>
    <property type="match status" value="1"/>
</dbReference>
<sequence>MKKISILLAFTMVISCGTPDKKGNLLSGKVSGEANNNLSVNLPIDGKYFAGNNQQINIKKDGSYSVEIPEGTAGMVFLHNHFIPAYLFIDKQEQYVVDFQGEEVTYDSDNQKMFQLFNDLELFADVRSTVDVEKHTNLESKVKYYSELLQRRKEILDKAREELQLSEVAYEKLKNLVALKVADLQSADFFFTFRLFYEQTPEKNKEFADVYLNSWEEIYEKAFQNPDLSAYDGQTAFLSRYRMLQDIKNTGTLQFESSEKPYFIREIDFFRANLPQNLVEYAWANTMYEGLMQGNFEKEWIANFEEFKTQFPRSKLTDLLIPYLKKVVEYHSSEKGFSVNFVENYQNINSLDELFAKYQGKVLYIDIWATWCVPCRKELQYSKENHPTLETMGVIPVYLSIDKNSADNQWKTMIKNLKLEGIHIRASESLQKELGEFVKAIPHYIIVGKDGKIKEKSAKRPSDKQDLFDQLNKYL</sequence>
<dbReference type="PROSITE" id="PS51352">
    <property type="entry name" value="THIOREDOXIN_2"/>
    <property type="match status" value="1"/>
</dbReference>
<dbReference type="GO" id="GO:0017004">
    <property type="term" value="P:cytochrome complex assembly"/>
    <property type="evidence" value="ECO:0007669"/>
    <property type="project" value="UniProtKB-KW"/>
</dbReference>
<reference evidence="6 7" key="1">
    <citation type="submission" date="2015-01" db="EMBL/GenBank/DDBJ databases">
        <authorList>
            <person name="MANFREDI Pablo"/>
        </authorList>
    </citation>
    <scope>NUCLEOTIDE SEQUENCE [LARGE SCALE GENOMIC DNA]</scope>
    <source>
        <strain evidence="6 7">Ccy74</strain>
    </source>
</reference>
<dbReference type="Gene3D" id="3.40.30.10">
    <property type="entry name" value="Glutaredoxin"/>
    <property type="match status" value="1"/>
</dbReference>
<dbReference type="AlphaFoldDB" id="A0A0B7HMH5"/>
<dbReference type="SUPFAM" id="SSF52833">
    <property type="entry name" value="Thioredoxin-like"/>
    <property type="match status" value="1"/>
</dbReference>
<protein>
    <recommendedName>
        <fullName evidence="5">Thioredoxin domain-containing protein</fullName>
    </recommendedName>
</protein>
<dbReference type="InterPro" id="IPR013766">
    <property type="entry name" value="Thioredoxin_domain"/>
</dbReference>
<dbReference type="GO" id="GO:0030313">
    <property type="term" value="C:cell envelope"/>
    <property type="evidence" value="ECO:0007669"/>
    <property type="project" value="UniProtKB-SubCell"/>
</dbReference>
<evidence type="ECO:0000256" key="1">
    <source>
        <dbReference type="ARBA" id="ARBA00004196"/>
    </source>
</evidence>
<dbReference type="OrthoDB" id="743079at2"/>
<evidence type="ECO:0000256" key="2">
    <source>
        <dbReference type="ARBA" id="ARBA00022748"/>
    </source>
</evidence>
<accession>A0A0B7HMH5</accession>
<proteinExistence type="predicted"/>
<dbReference type="GO" id="GO:0016491">
    <property type="term" value="F:oxidoreductase activity"/>
    <property type="evidence" value="ECO:0007669"/>
    <property type="project" value="InterPro"/>
</dbReference>
<keyword evidence="3" id="KW-1015">Disulfide bond</keyword>
<gene>
    <name evidence="6" type="ORF">CCYN74_50027</name>
</gene>
<dbReference type="RefSeq" id="WP_018278158.1">
    <property type="nucleotide sequence ID" value="NZ_CDOF01000090.1"/>
</dbReference>
<dbReference type="InterPro" id="IPR013740">
    <property type="entry name" value="Redoxin"/>
</dbReference>